<evidence type="ECO:0000259" key="1">
    <source>
        <dbReference type="Pfam" id="PF07811"/>
    </source>
</evidence>
<evidence type="ECO:0000313" key="6">
    <source>
        <dbReference type="Proteomes" id="UP000095706"/>
    </source>
</evidence>
<sequence length="143" mass="16433">MKVKMRKASITVEAVLVVPLVLMVIFLLLSLTFFVHARSWYTFAAYESTMLAASEGRLSVEKGEAAAQSRMEWWISQIPLPAEPVTVQTVCREKEIQIKAEGNILPIWSRNAWEYSVLSESRRNNPVKTIRKIRAVKQIWNQK</sequence>
<evidence type="ECO:0000313" key="7">
    <source>
        <dbReference type="Proteomes" id="UP000095709"/>
    </source>
</evidence>
<dbReference type="EMBL" id="JAFHBD010000015">
    <property type="protein sequence ID" value="MBN2952937.1"/>
    <property type="molecule type" value="Genomic_DNA"/>
</dbReference>
<reference evidence="6 7" key="1">
    <citation type="submission" date="2015-09" db="EMBL/GenBank/DDBJ databases">
        <authorList>
            <consortium name="Pathogen Informatics"/>
        </authorList>
    </citation>
    <scope>NUCLEOTIDE SEQUENCE [LARGE SCALE GENOMIC DNA]</scope>
    <source>
        <strain evidence="2 6">2789STDY5608849</strain>
        <strain evidence="3 7">2789STDY5834885</strain>
    </source>
</reference>
<evidence type="ECO:0000313" key="4">
    <source>
        <dbReference type="EMBL" id="MBN2952937.1"/>
    </source>
</evidence>
<dbReference type="EMBL" id="CYYV01000004">
    <property type="protein sequence ID" value="CUN89334.1"/>
    <property type="molecule type" value="Genomic_DNA"/>
</dbReference>
<name>A0A174ALK6_9FIRM</name>
<dbReference type="Proteomes" id="UP000095709">
    <property type="component" value="Unassembled WGS sequence"/>
</dbReference>
<dbReference type="Proteomes" id="UP000768180">
    <property type="component" value="Unassembled WGS sequence"/>
</dbReference>
<dbReference type="AlphaFoldDB" id="A0A174ALK6"/>
<dbReference type="EMBL" id="JAAITQ010000008">
    <property type="protein sequence ID" value="NSE16001.1"/>
    <property type="molecule type" value="Genomic_DNA"/>
</dbReference>
<evidence type="ECO:0000313" key="8">
    <source>
        <dbReference type="Proteomes" id="UP000768180"/>
    </source>
</evidence>
<reference evidence="5 8" key="2">
    <citation type="journal article" date="2020" name="Cell Host Microbe">
        <title>Functional and Genomic Variation between Human-Derived Isolates of Lachnospiraceae Reveals Inter- and Intra-Species Diversity.</title>
        <authorList>
            <person name="Sorbara M.T."/>
            <person name="Littmann E.R."/>
            <person name="Fontana E."/>
            <person name="Moody T.U."/>
            <person name="Kohout C.E."/>
            <person name="Gjonbalaj M."/>
            <person name="Eaton V."/>
            <person name="Seok R."/>
            <person name="Leiner I.M."/>
            <person name="Pamer E.G."/>
        </authorList>
    </citation>
    <scope>NUCLEOTIDE SEQUENCE [LARGE SCALE GENOMIC DNA]</scope>
    <source>
        <strain evidence="5 8">MSK.14.54</strain>
    </source>
</reference>
<organism evidence="2 6">
    <name type="scientific">Fusicatenibacter saccharivorans</name>
    <dbReference type="NCBI Taxonomy" id="1150298"/>
    <lineage>
        <taxon>Bacteria</taxon>
        <taxon>Bacillati</taxon>
        <taxon>Bacillota</taxon>
        <taxon>Clostridia</taxon>
        <taxon>Lachnospirales</taxon>
        <taxon>Lachnospiraceae</taxon>
        <taxon>Fusicatenibacter</taxon>
    </lineage>
</organism>
<evidence type="ECO:0000313" key="3">
    <source>
        <dbReference type="EMBL" id="CUO87299.1"/>
    </source>
</evidence>
<dbReference type="InterPro" id="IPR012495">
    <property type="entry name" value="TadE-like_dom"/>
</dbReference>
<protein>
    <submittedName>
        <fullName evidence="4">Pilus assembly protein</fullName>
    </submittedName>
</protein>
<dbReference type="EMBL" id="CZAL01000003">
    <property type="protein sequence ID" value="CUO87299.1"/>
    <property type="molecule type" value="Genomic_DNA"/>
</dbReference>
<reference evidence="4" key="4">
    <citation type="submission" date="2021-02" db="EMBL/GenBank/DDBJ databases">
        <title>Metagenome-assembled genomes from human diarrheal sample B26.</title>
        <authorList>
            <person name="Ateba T.P."/>
            <person name="Alayande K.A."/>
            <person name="Mwanza M."/>
        </authorList>
    </citation>
    <scope>NUCLEOTIDE SEQUENCE</scope>
    <source>
        <strain evidence="4">06WH</strain>
    </source>
</reference>
<evidence type="ECO:0000313" key="2">
    <source>
        <dbReference type="EMBL" id="CUN89334.1"/>
    </source>
</evidence>
<dbReference type="Pfam" id="PF07811">
    <property type="entry name" value="TadE"/>
    <property type="match status" value="1"/>
</dbReference>
<gene>
    <name evidence="2" type="ORF">ERS852406_00856</name>
    <name evidence="3" type="ORF">ERS852498_00689</name>
    <name evidence="5" type="ORF">G5B05_06170</name>
    <name evidence="4" type="ORF">JTJ23_04920</name>
</gene>
<reference evidence="5" key="3">
    <citation type="submission" date="2020-02" db="EMBL/GenBank/DDBJ databases">
        <authorList>
            <person name="Littmann E."/>
            <person name="Sorbara M."/>
        </authorList>
    </citation>
    <scope>NUCLEOTIDE SEQUENCE</scope>
    <source>
        <strain evidence="5">MSK.14.54</strain>
    </source>
</reference>
<keyword evidence="8" id="KW-1185">Reference proteome</keyword>
<evidence type="ECO:0000313" key="5">
    <source>
        <dbReference type="EMBL" id="NSE16001.1"/>
    </source>
</evidence>
<proteinExistence type="predicted"/>
<dbReference type="Proteomes" id="UP000737612">
    <property type="component" value="Unassembled WGS sequence"/>
</dbReference>
<accession>A0A174ALK6</accession>
<feature type="domain" description="TadE-like" evidence="1">
    <location>
        <begin position="9"/>
        <end position="48"/>
    </location>
</feature>
<dbReference type="Proteomes" id="UP000095706">
    <property type="component" value="Unassembled WGS sequence"/>
</dbReference>